<dbReference type="InterPro" id="IPR000668">
    <property type="entry name" value="Peptidase_C1A_C"/>
</dbReference>
<dbReference type="GO" id="GO:0008234">
    <property type="term" value="F:cysteine-type peptidase activity"/>
    <property type="evidence" value="ECO:0007669"/>
    <property type="project" value="UniProtKB-KW"/>
</dbReference>
<dbReference type="InterPro" id="IPR013128">
    <property type="entry name" value="Peptidase_C1A"/>
</dbReference>
<evidence type="ECO:0000313" key="11">
    <source>
        <dbReference type="Proteomes" id="UP000276133"/>
    </source>
</evidence>
<proteinExistence type="inferred from homology"/>
<dbReference type="InterPro" id="IPR039417">
    <property type="entry name" value="Peptidase_C1A_papain-like"/>
</dbReference>
<evidence type="ECO:0000256" key="3">
    <source>
        <dbReference type="ARBA" id="ARBA00022801"/>
    </source>
</evidence>
<dbReference type="Proteomes" id="UP000276133">
    <property type="component" value="Unassembled WGS sequence"/>
</dbReference>
<dbReference type="STRING" id="10195.A0A3M7RUY0"/>
<keyword evidence="7" id="KW-0732">Signal</keyword>
<dbReference type="GO" id="GO:0006508">
    <property type="term" value="P:proteolysis"/>
    <property type="evidence" value="ECO:0007669"/>
    <property type="project" value="UniProtKB-KW"/>
</dbReference>
<dbReference type="PANTHER" id="PTHR12411">
    <property type="entry name" value="CYSTEINE PROTEASE FAMILY C1-RELATED"/>
    <property type="match status" value="1"/>
</dbReference>
<dbReference type="FunFam" id="3.90.70.10:FF:000087">
    <property type="entry name" value="Counting factor associated protein D"/>
    <property type="match status" value="1"/>
</dbReference>
<dbReference type="PROSITE" id="PS00139">
    <property type="entry name" value="THIOL_PROTEASE_CYS"/>
    <property type="match status" value="1"/>
</dbReference>
<dbReference type="SMART" id="SM00645">
    <property type="entry name" value="Pept_C1"/>
    <property type="match status" value="1"/>
</dbReference>
<feature type="domain" description="Cathepsin propeptide inhibitor" evidence="9">
    <location>
        <begin position="241"/>
        <end position="297"/>
    </location>
</feature>
<keyword evidence="2" id="KW-0645">Protease</keyword>
<dbReference type="SUPFAM" id="SSF54001">
    <property type="entry name" value="Cysteine proteinases"/>
    <property type="match status" value="1"/>
</dbReference>
<protein>
    <submittedName>
        <fullName evidence="10">Digestive cysteine ase 1</fullName>
    </submittedName>
</protein>
<dbReference type="EMBL" id="REGN01002592">
    <property type="protein sequence ID" value="RNA27125.1"/>
    <property type="molecule type" value="Genomic_DNA"/>
</dbReference>
<dbReference type="InterPro" id="IPR025660">
    <property type="entry name" value="Pept_his_AS"/>
</dbReference>
<dbReference type="PRINTS" id="PR00705">
    <property type="entry name" value="PAPAIN"/>
</dbReference>
<keyword evidence="6" id="KW-1015">Disulfide bond</keyword>
<feature type="domain" description="Peptidase C1A papain C-terminal" evidence="8">
    <location>
        <begin position="328"/>
        <end position="545"/>
    </location>
</feature>
<evidence type="ECO:0000259" key="8">
    <source>
        <dbReference type="SMART" id="SM00645"/>
    </source>
</evidence>
<keyword evidence="4" id="KW-0788">Thiol protease</keyword>
<evidence type="ECO:0000256" key="1">
    <source>
        <dbReference type="ARBA" id="ARBA00008455"/>
    </source>
</evidence>
<dbReference type="Pfam" id="PF08246">
    <property type="entry name" value="Inhibitor_I29"/>
    <property type="match status" value="1"/>
</dbReference>
<evidence type="ECO:0000256" key="5">
    <source>
        <dbReference type="ARBA" id="ARBA00023145"/>
    </source>
</evidence>
<evidence type="ECO:0000256" key="6">
    <source>
        <dbReference type="ARBA" id="ARBA00023157"/>
    </source>
</evidence>
<dbReference type="PROSITE" id="PS00640">
    <property type="entry name" value="THIOL_PROTEASE_ASN"/>
    <property type="match status" value="1"/>
</dbReference>
<dbReference type="SMART" id="SM00848">
    <property type="entry name" value="Inhibitor_I29"/>
    <property type="match status" value="1"/>
</dbReference>
<gene>
    <name evidence="10" type="ORF">BpHYR1_027777</name>
</gene>
<dbReference type="InterPro" id="IPR038765">
    <property type="entry name" value="Papain-like_cys_pep_sf"/>
</dbReference>
<keyword evidence="3" id="KW-0378">Hydrolase</keyword>
<dbReference type="InterPro" id="IPR000169">
    <property type="entry name" value="Pept_cys_AS"/>
</dbReference>
<organism evidence="10 11">
    <name type="scientific">Brachionus plicatilis</name>
    <name type="common">Marine rotifer</name>
    <name type="synonym">Brachionus muelleri</name>
    <dbReference type="NCBI Taxonomy" id="10195"/>
    <lineage>
        <taxon>Eukaryota</taxon>
        <taxon>Metazoa</taxon>
        <taxon>Spiralia</taxon>
        <taxon>Gnathifera</taxon>
        <taxon>Rotifera</taxon>
        <taxon>Eurotatoria</taxon>
        <taxon>Monogononta</taxon>
        <taxon>Pseudotrocha</taxon>
        <taxon>Ploima</taxon>
        <taxon>Brachionidae</taxon>
        <taxon>Brachionus</taxon>
    </lineage>
</organism>
<dbReference type="PROSITE" id="PS00639">
    <property type="entry name" value="THIOL_PROTEASE_HIS"/>
    <property type="match status" value="1"/>
</dbReference>
<evidence type="ECO:0000256" key="7">
    <source>
        <dbReference type="SAM" id="SignalP"/>
    </source>
</evidence>
<dbReference type="InterPro" id="IPR013201">
    <property type="entry name" value="Prot_inhib_I29"/>
</dbReference>
<feature type="signal peptide" evidence="7">
    <location>
        <begin position="1"/>
        <end position="17"/>
    </location>
</feature>
<evidence type="ECO:0000256" key="4">
    <source>
        <dbReference type="ARBA" id="ARBA00022807"/>
    </source>
</evidence>
<dbReference type="AlphaFoldDB" id="A0A3M7RUY0"/>
<evidence type="ECO:0000259" key="9">
    <source>
        <dbReference type="SMART" id="SM00848"/>
    </source>
</evidence>
<evidence type="ECO:0000256" key="2">
    <source>
        <dbReference type="ARBA" id="ARBA00022670"/>
    </source>
</evidence>
<dbReference type="OrthoDB" id="65740at2759"/>
<comment type="caution">
    <text evidence="10">The sequence shown here is derived from an EMBL/GenBank/DDBJ whole genome shotgun (WGS) entry which is preliminary data.</text>
</comment>
<name>A0A3M7RUY0_BRAPC</name>
<comment type="similarity">
    <text evidence="1">Belongs to the peptidase C1 family.</text>
</comment>
<keyword evidence="11" id="KW-1185">Reference proteome</keyword>
<evidence type="ECO:0000313" key="10">
    <source>
        <dbReference type="EMBL" id="RNA27125.1"/>
    </source>
</evidence>
<reference evidence="10 11" key="1">
    <citation type="journal article" date="2018" name="Sci. Rep.">
        <title>Genomic signatures of local adaptation to the degree of environmental predictability in rotifers.</title>
        <authorList>
            <person name="Franch-Gras L."/>
            <person name="Hahn C."/>
            <person name="Garcia-Roger E.M."/>
            <person name="Carmona M.J."/>
            <person name="Serra M."/>
            <person name="Gomez A."/>
        </authorList>
    </citation>
    <scope>NUCLEOTIDE SEQUENCE [LARGE SCALE GENOMIC DNA]</scope>
    <source>
        <strain evidence="10">HYR1</strain>
    </source>
</reference>
<feature type="chain" id="PRO_5018730149" evidence="7">
    <location>
        <begin position="18"/>
        <end position="547"/>
    </location>
</feature>
<accession>A0A3M7RUY0</accession>
<keyword evidence="5" id="KW-0865">Zymogen</keyword>
<dbReference type="CDD" id="cd02248">
    <property type="entry name" value="Peptidase_C1A"/>
    <property type="match status" value="1"/>
</dbReference>
<dbReference type="InterPro" id="IPR025661">
    <property type="entry name" value="Pept_asp_AS"/>
</dbReference>
<dbReference type="Gene3D" id="3.90.70.10">
    <property type="entry name" value="Cysteine proteinases"/>
    <property type="match status" value="1"/>
</dbReference>
<sequence length="547" mass="62048">MRVYLALLFVFVSCLNAASVKKVAPFSNIKRYSLSGTIYLPYAEIEEPFRAWYDVDQSASRIDYYDGMETTIQLAPTSSKDYGTGIKISPMTDEVQTNVRTCFWLNGTKDAPVEIQRAIPDTSDFTFIGEATWKTYSVDKWETVVQEGDKKNTYTFYINSKNGNPLYYEMIGYDSLLGSHYDKYYIEYYNFDTDEISPSVFAITTSLKCRDFPGPGAKNRASVNPMREFIHSDDSHVHDEFTKFQKHHVKNYQTVMEHKERQHIFRQNLRYINAINRRGLSFRLAINHLADKSDEELSLLRGKLKSSGQKKSNNGLPFDMSKYQNKALPDTWDWRIYGAVTPVKDQGICGSCWSFGTAGAIEGAHFLKHKSLIRLSQQNLVDCSWGFGNNGCDGGEDFRAYDWIIKHGGIATEESYGKYLSADGYCHFNNATVGARMHGYVNVTPFDAVALKTALVNEGPISIAIDAGHKSFVFYANGVYYEPECGNKEDDLDHAVLLVGYGNIYGQDYWLVKNSWSTYWGNDGYVLMSQKDNNCGVTTQTTYPLVL</sequence>
<dbReference type="Pfam" id="PF00112">
    <property type="entry name" value="Peptidase_C1"/>
    <property type="match status" value="1"/>
</dbReference>